<feature type="region of interest" description="Disordered" evidence="2">
    <location>
        <begin position="566"/>
        <end position="591"/>
    </location>
</feature>
<feature type="compositionally biased region" description="Gly residues" evidence="2">
    <location>
        <begin position="579"/>
        <end position="588"/>
    </location>
</feature>
<protein>
    <submittedName>
        <fullName evidence="3">Uncharacterized protein</fullName>
    </submittedName>
</protein>
<evidence type="ECO:0000256" key="1">
    <source>
        <dbReference type="SAM" id="Coils"/>
    </source>
</evidence>
<feature type="coiled-coil region" evidence="1">
    <location>
        <begin position="220"/>
        <end position="296"/>
    </location>
</feature>
<keyword evidence="1" id="KW-0175">Coiled coil</keyword>
<organism evidence="3 4">
    <name type="scientific">Lentithecium fluviatile CBS 122367</name>
    <dbReference type="NCBI Taxonomy" id="1168545"/>
    <lineage>
        <taxon>Eukaryota</taxon>
        <taxon>Fungi</taxon>
        <taxon>Dikarya</taxon>
        <taxon>Ascomycota</taxon>
        <taxon>Pezizomycotina</taxon>
        <taxon>Dothideomycetes</taxon>
        <taxon>Pleosporomycetidae</taxon>
        <taxon>Pleosporales</taxon>
        <taxon>Massarineae</taxon>
        <taxon>Lentitheciaceae</taxon>
        <taxon>Lentithecium</taxon>
    </lineage>
</organism>
<name>A0A6G1J9V6_9PLEO</name>
<dbReference type="AlphaFoldDB" id="A0A6G1J9V6"/>
<sequence>MAPDYPGALALLTSKFASPNHRARLAFLPAFQSTAALKALDNTNGNNPSVATKEQLAMDVATSERNADAQLALAQNDNLKTEIEKHTAKVNITVSNSVAHTRKLLTLLRDSIRKENPASAEADLKTVEGLWSEMEKLADAAQEAKSALPTFLEKQKDNMSLYHTSSVNEAFQESQDELNILHKKVNLQHRLILDHQQAFEAYQADVEPKLKELTDLQERLPRLAVDKDVLRTELKKLQQKLESAQANKDQDAKKAEELQKELDQLISTKNDLAGECDTLRKTTTDLQEKVKAAEQKATDSYDKEIRRVTEQCDKESQKSAALDTLVKALRSGDTESKRTNEKLRIELNVLQEKYKNQGDEFSKLFTNLNDQSKKVTSLTADVDRFQKQNKDLYGQLAKLDALEKEAFELRKSTTELQMRFERLNTELTAAKDEASRAKQDVVSLSDKLKQAETENEELEEENNDLLARATEHKKTSTALSTALADNAKLTATVQELQNRPVTSNGASDDWALQDVQKKLRDSEMRNADLVKTVAEWTDVAKRSYKEYKDMQPVYEQAEKIRQENKELKKELAKVQSNGGTSGTGGDGGSTDVAYWKAKYEALLARVGK</sequence>
<gene>
    <name evidence="3" type="ORF">K458DRAFT_297360</name>
</gene>
<keyword evidence="4" id="KW-1185">Reference proteome</keyword>
<dbReference type="Proteomes" id="UP000799291">
    <property type="component" value="Unassembled WGS sequence"/>
</dbReference>
<evidence type="ECO:0000256" key="2">
    <source>
        <dbReference type="SAM" id="MobiDB-lite"/>
    </source>
</evidence>
<dbReference type="EMBL" id="MU005576">
    <property type="protein sequence ID" value="KAF2686923.1"/>
    <property type="molecule type" value="Genomic_DNA"/>
</dbReference>
<accession>A0A6G1J9V6</accession>
<evidence type="ECO:0000313" key="3">
    <source>
        <dbReference type="EMBL" id="KAF2686923.1"/>
    </source>
</evidence>
<evidence type="ECO:0000313" key="4">
    <source>
        <dbReference type="Proteomes" id="UP000799291"/>
    </source>
</evidence>
<dbReference type="OrthoDB" id="3945906at2759"/>
<reference evidence="3" key="1">
    <citation type="journal article" date="2020" name="Stud. Mycol.">
        <title>101 Dothideomycetes genomes: a test case for predicting lifestyles and emergence of pathogens.</title>
        <authorList>
            <person name="Haridas S."/>
            <person name="Albert R."/>
            <person name="Binder M."/>
            <person name="Bloem J."/>
            <person name="Labutti K."/>
            <person name="Salamov A."/>
            <person name="Andreopoulos B."/>
            <person name="Baker S."/>
            <person name="Barry K."/>
            <person name="Bills G."/>
            <person name="Bluhm B."/>
            <person name="Cannon C."/>
            <person name="Castanera R."/>
            <person name="Culley D."/>
            <person name="Daum C."/>
            <person name="Ezra D."/>
            <person name="Gonzalez J."/>
            <person name="Henrissat B."/>
            <person name="Kuo A."/>
            <person name="Liang C."/>
            <person name="Lipzen A."/>
            <person name="Lutzoni F."/>
            <person name="Magnuson J."/>
            <person name="Mondo S."/>
            <person name="Nolan M."/>
            <person name="Ohm R."/>
            <person name="Pangilinan J."/>
            <person name="Park H.-J."/>
            <person name="Ramirez L."/>
            <person name="Alfaro M."/>
            <person name="Sun H."/>
            <person name="Tritt A."/>
            <person name="Yoshinaga Y."/>
            <person name="Zwiers L.-H."/>
            <person name="Turgeon B."/>
            <person name="Goodwin S."/>
            <person name="Spatafora J."/>
            <person name="Crous P."/>
            <person name="Grigoriev I."/>
        </authorList>
    </citation>
    <scope>NUCLEOTIDE SEQUENCE</scope>
    <source>
        <strain evidence="3">CBS 122367</strain>
    </source>
</reference>
<proteinExistence type="predicted"/>